<evidence type="ECO:0000256" key="1">
    <source>
        <dbReference type="ARBA" id="ARBA00004138"/>
    </source>
</evidence>
<evidence type="ECO:0000259" key="7">
    <source>
        <dbReference type="Pfam" id="PF22073"/>
    </source>
</evidence>
<name>U1MKE0_9EURY</name>
<feature type="region of interest" description="Disordered" evidence="6">
    <location>
        <begin position="463"/>
        <end position="483"/>
    </location>
</feature>
<protein>
    <recommendedName>
        <fullName evidence="11">Abnormal spindle-like microcephaly-associated protein ASH domain-containing protein</fullName>
    </recommendedName>
</protein>
<dbReference type="NCBIfam" id="NF012200">
    <property type="entry name" value="choice_anch_D"/>
    <property type="match status" value="3"/>
</dbReference>
<dbReference type="InterPro" id="IPR054090">
    <property type="entry name" value="Cep192_Spd-2-like_dom"/>
</dbReference>
<organism evidence="9 10">
    <name type="scientific">Haloquadratum walsbyi J07HQW1</name>
    <dbReference type="NCBI Taxonomy" id="1238424"/>
    <lineage>
        <taxon>Archaea</taxon>
        <taxon>Methanobacteriati</taxon>
        <taxon>Methanobacteriota</taxon>
        <taxon>Stenosarchaea group</taxon>
        <taxon>Halobacteria</taxon>
        <taxon>Halobacteriales</taxon>
        <taxon>Haloferacaceae</taxon>
        <taxon>Haloquadratum</taxon>
    </lineage>
</organism>
<comment type="subcellular location">
    <subcellularLocation>
        <location evidence="1">Cell projection</location>
        <location evidence="1">Cilium</location>
    </subcellularLocation>
    <subcellularLocation>
        <location evidence="2">Cytoplasm</location>
    </subcellularLocation>
</comment>
<feature type="non-terminal residue" evidence="9">
    <location>
        <position position="519"/>
    </location>
</feature>
<evidence type="ECO:0000313" key="10">
    <source>
        <dbReference type="Proteomes" id="UP000030649"/>
    </source>
</evidence>
<proteinExistence type="predicted"/>
<dbReference type="Pfam" id="PF22544">
    <property type="entry name" value="HYDIN_VesB_CFA65-like_Ig"/>
    <property type="match status" value="1"/>
</dbReference>
<dbReference type="Pfam" id="PF22073">
    <property type="entry name" value="Cep192_D4"/>
    <property type="match status" value="2"/>
</dbReference>
<dbReference type="HOGENOM" id="CLU_524331_0_0_2"/>
<evidence type="ECO:0000256" key="5">
    <source>
        <dbReference type="ARBA" id="ARBA00023273"/>
    </source>
</evidence>
<keyword evidence="4" id="KW-0969">Cilium</keyword>
<dbReference type="InterPro" id="IPR053879">
    <property type="entry name" value="HYDIN_VesB_CFA65-like_Ig"/>
</dbReference>
<dbReference type="EMBL" id="KE356560">
    <property type="protein sequence ID" value="ERG90049.1"/>
    <property type="molecule type" value="Genomic_DNA"/>
</dbReference>
<dbReference type="Gene3D" id="2.60.40.10">
    <property type="entry name" value="Immunoglobulins"/>
    <property type="match status" value="3"/>
</dbReference>
<evidence type="ECO:0000256" key="3">
    <source>
        <dbReference type="ARBA" id="ARBA00022490"/>
    </source>
</evidence>
<evidence type="ECO:0000256" key="4">
    <source>
        <dbReference type="ARBA" id="ARBA00023069"/>
    </source>
</evidence>
<evidence type="ECO:0000313" key="9">
    <source>
        <dbReference type="EMBL" id="ERG90049.1"/>
    </source>
</evidence>
<keyword evidence="5" id="KW-0966">Cell projection</keyword>
<evidence type="ECO:0000256" key="6">
    <source>
        <dbReference type="SAM" id="MobiDB-lite"/>
    </source>
</evidence>
<dbReference type="PANTHER" id="PTHR46127">
    <property type="entry name" value="CILIA- AND FLAGELLA-ASSOCIATED PROTEIN 65"/>
    <property type="match status" value="1"/>
</dbReference>
<gene>
    <name evidence="9" type="ORF">J07HQW1_00062</name>
</gene>
<evidence type="ECO:0000256" key="2">
    <source>
        <dbReference type="ARBA" id="ARBA00004496"/>
    </source>
</evidence>
<keyword evidence="3" id="KW-0963">Cytoplasm</keyword>
<evidence type="ECO:0008006" key="11">
    <source>
        <dbReference type="Google" id="ProtNLM"/>
    </source>
</evidence>
<feature type="domain" description="Cep192/Spd-2-like" evidence="7">
    <location>
        <begin position="273"/>
        <end position="371"/>
    </location>
</feature>
<dbReference type="InterPro" id="IPR013783">
    <property type="entry name" value="Ig-like_fold"/>
</dbReference>
<accession>U1MKE0</accession>
<dbReference type="GO" id="GO:0005737">
    <property type="term" value="C:cytoplasm"/>
    <property type="evidence" value="ECO:0007669"/>
    <property type="project" value="UniProtKB-SubCell"/>
</dbReference>
<dbReference type="AlphaFoldDB" id="U1MKE0"/>
<dbReference type="STRING" id="1238424.J07HQW1_00062"/>
<dbReference type="Proteomes" id="UP000030649">
    <property type="component" value="Unassembled WGS sequence"/>
</dbReference>
<feature type="domain" description="Cep192/Spd-2-like" evidence="7">
    <location>
        <begin position="43"/>
        <end position="152"/>
    </location>
</feature>
<feature type="non-terminal residue" evidence="9">
    <location>
        <position position="1"/>
    </location>
</feature>
<dbReference type="InterPro" id="IPR052614">
    <property type="entry name" value="CFAP65"/>
</dbReference>
<dbReference type="PANTHER" id="PTHR46127:SF1">
    <property type="entry name" value="CILIA- AND FLAGELLA-ASSOCIATED PROTEIN 65"/>
    <property type="match status" value="1"/>
</dbReference>
<reference evidence="9 10" key="1">
    <citation type="journal article" date="2013" name="PLoS ONE">
        <title>Assembly-driven community genomics of a hypersaline microbial ecosystem.</title>
        <authorList>
            <person name="Podell S."/>
            <person name="Ugalde J.A."/>
            <person name="Narasingarao P."/>
            <person name="Banfield J.F."/>
            <person name="Heidelberg K.B."/>
            <person name="Allen E.E."/>
        </authorList>
    </citation>
    <scope>NUCLEOTIDE SEQUENCE [LARGE SCALE GENOMIC DNA]</scope>
    <source>
        <strain evidence="10">J07HQW1</strain>
    </source>
</reference>
<sequence>EENLTVEFTPVTRGDSDVLINISTNATRTPQVSIPASGTGIAPEINVSTQLIQFGNVPVSASNTQSEVLNIQNDGNTDLSINISSNSSITTNQVNPFGTNRSGQTIIIPPDEQENLETIFDPPEGGNFAGSLTIGTNSSFTESVEIRLSGVGAEGAISVQPEQVDLGNLTIGDSERTRALVENNGTALVTVSPQLNNSTDFNTTLDDFGSITRFGSNNNITIIDGTSESLNLNVTQESGGNDNATIILVPEEQSIQNQTIEITTTGLVPTADISRTDVDFGDVAVNSTGTETVSINNTGSGVLRVNRVNIIGNDTDEFNSLAGDSSDIAIDARDQETVSIQFTPTAQGEFNASLNLTTNNGTQTIALNGTGIGTNLSVNDSAIDFGEQGNSSVTTRDVAVSNDGNAEISVTATIEGTDAGEFARSPETATLSANETTTLSLTYEPTSVAAHSALVNISGDSANESASVSLSGRSTPPDASEPGDVQFGFVPAENTATESVTLENLGANSTTLEVTDLNI</sequence>
<feature type="domain" description="HYDIN/VesB/CFA65-like Ig-like" evidence="8">
    <location>
        <begin position="376"/>
        <end position="472"/>
    </location>
</feature>
<evidence type="ECO:0000259" key="8">
    <source>
        <dbReference type="Pfam" id="PF22544"/>
    </source>
</evidence>
<feature type="compositionally biased region" description="Polar residues" evidence="6">
    <location>
        <begin position="463"/>
        <end position="474"/>
    </location>
</feature>